<evidence type="ECO:0000313" key="1">
    <source>
        <dbReference type="EMBL" id="CAK5083335.1"/>
    </source>
</evidence>
<dbReference type="EMBL" id="CAVMJV010000050">
    <property type="protein sequence ID" value="CAK5083335.1"/>
    <property type="molecule type" value="Genomic_DNA"/>
</dbReference>
<organism evidence="1 2">
    <name type="scientific">Meloidogyne enterolobii</name>
    <name type="common">Root-knot nematode worm</name>
    <name type="synonym">Meloidogyne mayaguensis</name>
    <dbReference type="NCBI Taxonomy" id="390850"/>
    <lineage>
        <taxon>Eukaryota</taxon>
        <taxon>Metazoa</taxon>
        <taxon>Ecdysozoa</taxon>
        <taxon>Nematoda</taxon>
        <taxon>Chromadorea</taxon>
        <taxon>Rhabditida</taxon>
        <taxon>Tylenchina</taxon>
        <taxon>Tylenchomorpha</taxon>
        <taxon>Tylenchoidea</taxon>
        <taxon>Meloidogynidae</taxon>
        <taxon>Meloidogyninae</taxon>
        <taxon>Meloidogyne</taxon>
    </lineage>
</organism>
<accession>A0ACB0ZZF8</accession>
<comment type="caution">
    <text evidence="1">The sequence shown here is derived from an EMBL/GenBank/DDBJ whole genome shotgun (WGS) entry which is preliminary data.</text>
</comment>
<evidence type="ECO:0000313" key="2">
    <source>
        <dbReference type="Proteomes" id="UP001497535"/>
    </source>
</evidence>
<gene>
    <name evidence="1" type="ORF">MENTE1834_LOCUS30667</name>
</gene>
<sequence>MEPVNNIISISKAILTLLEEKRRIDGELAKREVLLMANLKLITMEPPKTIDEQNSPESPISGNSADLTNYETPLQIPLEREDVKNNSEDNINQEVNLKLIFRVVLGQNRFFSGFVTLTGQQNIRGSPFSTRIWEPYSGKIRPNPVRRRALMTFKLCFLWYSPSLFPYILSACYFFKHSLVPFARHKSYHNFQTPEEQLPPSPEQLPLPQPNSIFDVEVSPLSVSHSNNNVNSAVEAPLSDDETLEVTDEVEREIDQVGNGERNLADAGLGGRNNNSFTVPLQEPPTNFTMKLDFSLNDLFDTDQDNFHSTEQIINNFKWILKINYRKQQEFKGKTIPLSLGIFVQCKGPLNENNRGSCIVNELNFKIHNWNQGVPGLMKTRGCSTPFEPPFTSTTGVWFNLDKKKKMIEEGLVTREDLRIRVSVVLIFRHPHNSNSAQSIPDD</sequence>
<protein>
    <submittedName>
        <fullName evidence="1">Uncharacterized protein</fullName>
    </submittedName>
</protein>
<dbReference type="Proteomes" id="UP001497535">
    <property type="component" value="Unassembled WGS sequence"/>
</dbReference>
<proteinExistence type="predicted"/>
<name>A0ACB0ZZF8_MELEN</name>
<reference evidence="1" key="1">
    <citation type="submission" date="2023-11" db="EMBL/GenBank/DDBJ databases">
        <authorList>
            <person name="Poullet M."/>
        </authorList>
    </citation>
    <scope>NUCLEOTIDE SEQUENCE</scope>
    <source>
        <strain evidence="1">E1834</strain>
    </source>
</reference>
<keyword evidence="2" id="KW-1185">Reference proteome</keyword>